<feature type="compositionally biased region" description="Basic and acidic residues" evidence="1">
    <location>
        <begin position="137"/>
        <end position="151"/>
    </location>
</feature>
<accession>A0ABP6WH82</accession>
<name>A0ABP6WH82_9ACTN</name>
<gene>
    <name evidence="2" type="ORF">GCM10022197_01990</name>
</gene>
<evidence type="ECO:0000256" key="1">
    <source>
        <dbReference type="SAM" id="MobiDB-lite"/>
    </source>
</evidence>
<sequence>MATEHPKDWAKKYTDPDLRARLKDEVQADDKGGKPGQWSARKAQLLKAAYEREGGGYLGEKDETQQHLSQWSGEDWQTSDGSADASTGSSREKGGASKRYLPKTAWDELSDAEKRETDAVKAEGSAHGEQFVANPEAAKEAGRHAREHDDGDPGVPGYADLDAKEAVKAVGRLDDAGALEAVEAYERAHADRKTVLDRVQRVRDRLG</sequence>
<evidence type="ECO:0008006" key="4">
    <source>
        <dbReference type="Google" id="ProtNLM"/>
    </source>
</evidence>
<feature type="region of interest" description="Disordered" evidence="1">
    <location>
        <begin position="1"/>
        <end position="41"/>
    </location>
</feature>
<feature type="compositionally biased region" description="Basic and acidic residues" evidence="1">
    <location>
        <begin position="56"/>
        <end position="65"/>
    </location>
</feature>
<comment type="caution">
    <text evidence="2">The sequence shown here is derived from an EMBL/GenBank/DDBJ whole genome shotgun (WGS) entry which is preliminary data.</text>
</comment>
<reference evidence="3" key="1">
    <citation type="journal article" date="2019" name="Int. J. Syst. Evol. Microbiol.">
        <title>The Global Catalogue of Microorganisms (GCM) 10K type strain sequencing project: providing services to taxonomists for standard genome sequencing and annotation.</title>
        <authorList>
            <consortium name="The Broad Institute Genomics Platform"/>
            <consortium name="The Broad Institute Genome Sequencing Center for Infectious Disease"/>
            <person name="Wu L."/>
            <person name="Ma J."/>
        </authorList>
    </citation>
    <scope>NUCLEOTIDE SEQUENCE [LARGE SCALE GENOMIC DNA]</scope>
    <source>
        <strain evidence="3">JCM 16540</strain>
    </source>
</reference>
<feature type="compositionally biased region" description="Polar residues" evidence="1">
    <location>
        <begin position="66"/>
        <end position="76"/>
    </location>
</feature>
<feature type="region of interest" description="Disordered" evidence="1">
    <location>
        <begin position="56"/>
        <end position="159"/>
    </location>
</feature>
<proteinExistence type="predicted"/>
<feature type="compositionally biased region" description="Basic and acidic residues" evidence="1">
    <location>
        <begin position="111"/>
        <end position="126"/>
    </location>
</feature>
<keyword evidence="3" id="KW-1185">Reference proteome</keyword>
<dbReference type="EMBL" id="BAAAYR010000001">
    <property type="protein sequence ID" value="GAA3550723.1"/>
    <property type="molecule type" value="Genomic_DNA"/>
</dbReference>
<organism evidence="2 3">
    <name type="scientific">Microlunatus spumicola</name>
    <dbReference type="NCBI Taxonomy" id="81499"/>
    <lineage>
        <taxon>Bacteria</taxon>
        <taxon>Bacillati</taxon>
        <taxon>Actinomycetota</taxon>
        <taxon>Actinomycetes</taxon>
        <taxon>Propionibacteriales</taxon>
        <taxon>Propionibacteriaceae</taxon>
        <taxon>Microlunatus</taxon>
    </lineage>
</organism>
<feature type="compositionally biased region" description="Low complexity" evidence="1">
    <location>
        <begin position="78"/>
        <end position="89"/>
    </location>
</feature>
<feature type="compositionally biased region" description="Basic and acidic residues" evidence="1">
    <location>
        <begin position="1"/>
        <end position="33"/>
    </location>
</feature>
<protein>
    <recommendedName>
        <fullName evidence="4">DUF5872 domain-containing protein</fullName>
    </recommendedName>
</protein>
<dbReference type="Proteomes" id="UP001500767">
    <property type="component" value="Unassembled WGS sequence"/>
</dbReference>
<evidence type="ECO:0000313" key="2">
    <source>
        <dbReference type="EMBL" id="GAA3550723.1"/>
    </source>
</evidence>
<dbReference type="RefSeq" id="WP_204912648.1">
    <property type="nucleotide sequence ID" value="NZ_BAAAYR010000001.1"/>
</dbReference>
<evidence type="ECO:0000313" key="3">
    <source>
        <dbReference type="Proteomes" id="UP001500767"/>
    </source>
</evidence>